<protein>
    <recommendedName>
        <fullName evidence="4">FtsK domain-containing protein</fullName>
    </recommendedName>
</protein>
<sequence length="404" mass="46815">MFKVIEKIEKAWSEFQEKQKIRAMEREVIELVEKAFHTAQMFLIMKNEHLQTYVYPSILNVRFFDTHVEIVGRIPRGMNPKIFHQNEYIFQQYLHENIKIHTNVSKFTISIFPDRMDTVNYDYESFPIQNMKMPVVAGKNRFNEWVTFSLIENPNVLIAGVPGSGKSVMDRQILTTLMLHHKPKDLEIHLVDLKGSEFHIFQNCEHVKSMSVTAKEFSPIMRKLRKELERRGKVLRENGVAHIDKLPKGKRMNYILLMIDEILLLSNGTSEAKETRELLLEWAALGRALGCFTIVSLQRPCSKSLDTAFRGILNVRIVFKTEDAINSQIAGVEGAENISREEAGRMIFKIDKNDMQDIQAPFLDVKPAKKLVNPFIKEKIIQEETEEDNEIFGLLDKEGIHEQA</sequence>
<feature type="binding site" evidence="3">
    <location>
        <begin position="160"/>
        <end position="167"/>
    </location>
    <ligand>
        <name>ATP</name>
        <dbReference type="ChEBI" id="CHEBI:30616"/>
    </ligand>
</feature>
<feature type="domain" description="FtsK" evidence="4">
    <location>
        <begin position="143"/>
        <end position="328"/>
    </location>
</feature>
<keyword evidence="1 3" id="KW-0547">Nucleotide-binding</keyword>
<name>A0A9X6R5L0_BACTJ</name>
<dbReference type="Pfam" id="PF01580">
    <property type="entry name" value="FtsK_SpoIIIE"/>
    <property type="match status" value="1"/>
</dbReference>
<comment type="caution">
    <text evidence="5">The sequence shown here is derived from an EMBL/GenBank/DDBJ whole genome shotgun (WGS) entry which is preliminary data.</text>
</comment>
<dbReference type="InterPro" id="IPR050206">
    <property type="entry name" value="FtsK/SpoIIIE/SftA"/>
</dbReference>
<dbReference type="Proteomes" id="UP000194853">
    <property type="component" value="Unassembled WGS sequence"/>
</dbReference>
<keyword evidence="2 3" id="KW-0067">ATP-binding</keyword>
<dbReference type="RefSeq" id="WP_086403530.1">
    <property type="nucleotide sequence ID" value="NZ_MOOS01000002.1"/>
</dbReference>
<dbReference type="PANTHER" id="PTHR22683:SF1">
    <property type="entry name" value="TYPE VII SECRETION SYSTEM PROTEIN ESSC"/>
    <property type="match status" value="1"/>
</dbReference>
<dbReference type="InterPro" id="IPR002543">
    <property type="entry name" value="FtsK_dom"/>
</dbReference>
<dbReference type="InterPro" id="IPR027417">
    <property type="entry name" value="P-loop_NTPase"/>
</dbReference>
<dbReference type="GO" id="GO:0005524">
    <property type="term" value="F:ATP binding"/>
    <property type="evidence" value="ECO:0007669"/>
    <property type="project" value="UniProtKB-UniRule"/>
</dbReference>
<dbReference type="EMBL" id="MOOS01000002">
    <property type="protein sequence ID" value="OUB78421.1"/>
    <property type="molecule type" value="Genomic_DNA"/>
</dbReference>
<dbReference type="Gene3D" id="3.40.50.300">
    <property type="entry name" value="P-loop containing nucleotide triphosphate hydrolases"/>
    <property type="match status" value="1"/>
</dbReference>
<reference evidence="5 6" key="1">
    <citation type="submission" date="2016-10" db="EMBL/GenBank/DDBJ databases">
        <title>Comparative genomics of Bacillus thuringiensis reveals a path to pathogens against multiple invertebrate hosts.</title>
        <authorList>
            <person name="Zheng J."/>
            <person name="Gao Q."/>
            <person name="Liu H."/>
            <person name="Peng D."/>
            <person name="Ruan L."/>
            <person name="Sun M."/>
        </authorList>
    </citation>
    <scope>NUCLEOTIDE SEQUENCE [LARGE SCALE GENOMIC DNA]</scope>
    <source>
        <strain evidence="5">BGSC 4CF1</strain>
    </source>
</reference>
<dbReference type="SUPFAM" id="SSF52540">
    <property type="entry name" value="P-loop containing nucleoside triphosphate hydrolases"/>
    <property type="match status" value="1"/>
</dbReference>
<organism evidence="5 6">
    <name type="scientific">Bacillus thuringiensis subsp. jegathesan</name>
    <dbReference type="NCBI Taxonomy" id="56955"/>
    <lineage>
        <taxon>Bacteria</taxon>
        <taxon>Bacillati</taxon>
        <taxon>Bacillota</taxon>
        <taxon>Bacilli</taxon>
        <taxon>Bacillales</taxon>
        <taxon>Bacillaceae</taxon>
        <taxon>Bacillus</taxon>
        <taxon>Bacillus cereus group</taxon>
    </lineage>
</organism>
<gene>
    <name evidence="5" type="ORF">BK750_00080</name>
</gene>
<evidence type="ECO:0000256" key="1">
    <source>
        <dbReference type="ARBA" id="ARBA00022741"/>
    </source>
</evidence>
<dbReference type="PROSITE" id="PS50901">
    <property type="entry name" value="FTSK"/>
    <property type="match status" value="1"/>
</dbReference>
<dbReference type="AlphaFoldDB" id="A0A9X6R5L0"/>
<dbReference type="PANTHER" id="PTHR22683">
    <property type="entry name" value="SPORULATION PROTEIN RELATED"/>
    <property type="match status" value="1"/>
</dbReference>
<evidence type="ECO:0000256" key="3">
    <source>
        <dbReference type="PROSITE-ProRule" id="PRU00289"/>
    </source>
</evidence>
<evidence type="ECO:0000313" key="5">
    <source>
        <dbReference type="EMBL" id="OUB78421.1"/>
    </source>
</evidence>
<evidence type="ECO:0000256" key="2">
    <source>
        <dbReference type="ARBA" id="ARBA00022840"/>
    </source>
</evidence>
<dbReference type="GO" id="GO:0003677">
    <property type="term" value="F:DNA binding"/>
    <property type="evidence" value="ECO:0007669"/>
    <property type="project" value="InterPro"/>
</dbReference>
<accession>A0A9X6R5L0</accession>
<proteinExistence type="predicted"/>
<evidence type="ECO:0000313" key="6">
    <source>
        <dbReference type="Proteomes" id="UP000194853"/>
    </source>
</evidence>
<evidence type="ECO:0000259" key="4">
    <source>
        <dbReference type="PROSITE" id="PS50901"/>
    </source>
</evidence>